<dbReference type="Proteomes" id="UP000315983">
    <property type="component" value="Unassembled WGS sequence"/>
</dbReference>
<keyword evidence="6" id="KW-1185">Reference proteome</keyword>
<keyword evidence="2" id="KW-0732">Signal</keyword>
<evidence type="ECO:0000256" key="1">
    <source>
        <dbReference type="SAM" id="Phobius"/>
    </source>
</evidence>
<dbReference type="EMBL" id="BOQM01000052">
    <property type="protein sequence ID" value="GIM87912.1"/>
    <property type="molecule type" value="Genomic_DNA"/>
</dbReference>
<reference evidence="3 6" key="2">
    <citation type="submission" date="2021-03" db="EMBL/GenBank/DDBJ databases">
        <title>Whole genome shotgun sequence of Salinispora arenicola NBRC 105043.</title>
        <authorList>
            <person name="Komaki H."/>
            <person name="Tamura T."/>
        </authorList>
    </citation>
    <scope>NUCLEOTIDE SEQUENCE [LARGE SCALE GENOMIC DNA]</scope>
    <source>
        <strain evidence="3 6">NBRC 105043</strain>
    </source>
</reference>
<organism evidence="4 5">
    <name type="scientific">Salinispora arenicola</name>
    <dbReference type="NCBI Taxonomy" id="168697"/>
    <lineage>
        <taxon>Bacteria</taxon>
        <taxon>Bacillati</taxon>
        <taxon>Actinomycetota</taxon>
        <taxon>Actinomycetes</taxon>
        <taxon>Micromonosporales</taxon>
        <taxon>Micromonosporaceae</taxon>
        <taxon>Salinispora</taxon>
    </lineage>
</organism>
<protein>
    <recommendedName>
        <fullName evidence="7">Secreted protein</fullName>
    </recommendedName>
</protein>
<feature type="transmembrane region" description="Helical" evidence="1">
    <location>
        <begin position="189"/>
        <end position="211"/>
    </location>
</feature>
<evidence type="ECO:0000313" key="4">
    <source>
        <dbReference type="EMBL" id="TQL37599.1"/>
    </source>
</evidence>
<dbReference type="OMA" id="QTYDLYP"/>
<keyword evidence="1" id="KW-1133">Transmembrane helix</keyword>
<evidence type="ECO:0000313" key="6">
    <source>
        <dbReference type="Proteomes" id="UP000677457"/>
    </source>
</evidence>
<evidence type="ECO:0000313" key="5">
    <source>
        <dbReference type="Proteomes" id="UP000315983"/>
    </source>
</evidence>
<evidence type="ECO:0000313" key="3">
    <source>
        <dbReference type="EMBL" id="GIM87912.1"/>
    </source>
</evidence>
<keyword evidence="1" id="KW-0472">Membrane</keyword>
<proteinExistence type="predicted"/>
<dbReference type="Proteomes" id="UP000677457">
    <property type="component" value="Unassembled WGS sequence"/>
</dbReference>
<evidence type="ECO:0000256" key="2">
    <source>
        <dbReference type="SAM" id="SignalP"/>
    </source>
</evidence>
<feature type="signal peptide" evidence="2">
    <location>
        <begin position="1"/>
        <end position="31"/>
    </location>
</feature>
<dbReference type="AlphaFoldDB" id="A0A542XP37"/>
<reference evidence="4 5" key="1">
    <citation type="submission" date="2019-06" db="EMBL/GenBank/DDBJ databases">
        <title>Sequencing the genomes of 1000 actinobacteria strains.</title>
        <authorList>
            <person name="Klenk H.-P."/>
        </authorList>
    </citation>
    <scope>NUCLEOTIDE SEQUENCE [LARGE SCALE GENOMIC DNA]</scope>
    <source>
        <strain evidence="4 5">DSM 44819</strain>
    </source>
</reference>
<gene>
    <name evidence="4" type="ORF">FB564_2764</name>
    <name evidence="3" type="ORF">Sar04_46480</name>
</gene>
<dbReference type="RefSeq" id="WP_012183705.1">
    <property type="nucleotide sequence ID" value="NZ_BOQM01000052.1"/>
</dbReference>
<keyword evidence="1" id="KW-0812">Transmembrane</keyword>
<dbReference type="GeneID" id="93771998"/>
<dbReference type="EMBL" id="VFOL01000001">
    <property type="protein sequence ID" value="TQL37599.1"/>
    <property type="molecule type" value="Genomic_DNA"/>
</dbReference>
<sequence>MVRTVRRVAAIVASGLAAGVLSLGPTTSASAGPTPPPAGVEVTGAGMAEPLRLSADTHPTEVSAVIDQVSFLANARTSADPDKSDLGPKYTVVVFTGETPKQAYDLYPKASGGPRIYRPAKQPSSRKATAGWFFGRLTMSETLRTVGVPLERQLDTVGGGAGGGERLIPEDAINPTRDIDEALSELQRLLLLNVAVVLTIGFGLAGITLLIRRRSR</sequence>
<accession>A0A542XP37</accession>
<name>A0A542XP37_SALAC</name>
<evidence type="ECO:0008006" key="7">
    <source>
        <dbReference type="Google" id="ProtNLM"/>
    </source>
</evidence>
<comment type="caution">
    <text evidence="4">The sequence shown here is derived from an EMBL/GenBank/DDBJ whole genome shotgun (WGS) entry which is preliminary data.</text>
</comment>
<feature type="chain" id="PRO_5039391347" description="Secreted protein" evidence="2">
    <location>
        <begin position="32"/>
        <end position="216"/>
    </location>
</feature>